<keyword evidence="3" id="KW-1185">Reference proteome</keyword>
<accession>I2H0U3</accession>
<feature type="compositionally biased region" description="Basic and acidic residues" evidence="1">
    <location>
        <begin position="145"/>
        <end position="156"/>
    </location>
</feature>
<dbReference type="SUPFAM" id="SSF54928">
    <property type="entry name" value="RNA-binding domain, RBD"/>
    <property type="match status" value="1"/>
</dbReference>
<dbReference type="InParanoid" id="I2H0U3"/>
<dbReference type="OrthoDB" id="4073963at2759"/>
<reference evidence="2 3" key="1">
    <citation type="journal article" date="2011" name="Proc. Natl. Acad. Sci. U.S.A.">
        <title>Evolutionary erosion of yeast sex chromosomes by mating-type switching accidents.</title>
        <authorList>
            <person name="Gordon J.L."/>
            <person name="Armisen D."/>
            <person name="Proux-Wera E."/>
            <person name="Oheigeartaigh S.S."/>
            <person name="Byrne K.P."/>
            <person name="Wolfe K.H."/>
        </authorList>
    </citation>
    <scope>NUCLEOTIDE SEQUENCE [LARGE SCALE GENOMIC DNA]</scope>
    <source>
        <strain evidence="3">ATCC 34711 / CBS 6284 / DSM 70876 / NBRC 10599 / NRRL Y-10934 / UCD 77-7</strain>
    </source>
</reference>
<dbReference type="Proteomes" id="UP000002866">
    <property type="component" value="Chromosome 3"/>
</dbReference>
<dbReference type="InterPro" id="IPR035979">
    <property type="entry name" value="RBD_domain_sf"/>
</dbReference>
<dbReference type="AlphaFoldDB" id="I2H0U3"/>
<evidence type="ECO:0000256" key="1">
    <source>
        <dbReference type="SAM" id="MobiDB-lite"/>
    </source>
</evidence>
<dbReference type="EMBL" id="HE806318">
    <property type="protein sequence ID" value="CCH59995.1"/>
    <property type="molecule type" value="Genomic_DNA"/>
</dbReference>
<dbReference type="Gene3D" id="3.30.70.330">
    <property type="match status" value="1"/>
</dbReference>
<proteinExistence type="predicted"/>
<dbReference type="HOGENOM" id="CLU_046455_1_0_1"/>
<organism evidence="2 3">
    <name type="scientific">Henningerozyma blattae (strain ATCC 34711 / CBS 6284 / DSM 70876 / NBRC 10599 / NRRL Y-10934 / UCD 77-7)</name>
    <name type="common">Yeast</name>
    <name type="synonym">Tetrapisispora blattae</name>
    <dbReference type="NCBI Taxonomy" id="1071380"/>
    <lineage>
        <taxon>Eukaryota</taxon>
        <taxon>Fungi</taxon>
        <taxon>Dikarya</taxon>
        <taxon>Ascomycota</taxon>
        <taxon>Saccharomycotina</taxon>
        <taxon>Saccharomycetes</taxon>
        <taxon>Saccharomycetales</taxon>
        <taxon>Saccharomycetaceae</taxon>
        <taxon>Henningerozyma</taxon>
    </lineage>
</organism>
<evidence type="ECO:0000313" key="2">
    <source>
        <dbReference type="EMBL" id="CCH59995.1"/>
    </source>
</evidence>
<dbReference type="FunCoup" id="I2H0U3">
    <property type="interactions" value="39"/>
</dbReference>
<dbReference type="RefSeq" id="XP_004179514.1">
    <property type="nucleotide sequence ID" value="XM_004179466.1"/>
</dbReference>
<dbReference type="STRING" id="1071380.I2H0U3"/>
<name>I2H0U3_HENB6</name>
<protein>
    <recommendedName>
        <fullName evidence="4">RRM domain-containing protein</fullName>
    </recommendedName>
</protein>
<dbReference type="InterPro" id="IPR012677">
    <property type="entry name" value="Nucleotide-bd_a/b_plait_sf"/>
</dbReference>
<sequence length="394" mass="44059">MTKDDRTKKAEPASRIISFSNLIYGPPNNHVTGTRYEEGNGNGTKGPLGNGYELFGFRRFAKNYLLCKKPSSINEEKMSVNNAEANLITVRGEISDCFKLYEQERERESQSDLEGVPELLHYSVPMGQITASEYEPMTEESLNDVDTHDNSFKSKDGTTGGESREMVVVSITGIPPGTGLGSVLSQMSGGPLRRITLHTQYSYILGQERISGIDLKYFKEKDARGFMRLGSSNLFRVNGLHLRPELHGDSDVEADVDIDKCSIAQKNKNEVTEPEVSRCLLFKRFGINECLPCGEDKLMHSTHSNRSGSTEGHNNCCESVCGLKNDFKKYGTILDVTPIVSRKLCFAVHFANVASAIRAMQAFELKGTELNKKYYKRWAMWYGKDLTDKPSIEL</sequence>
<feature type="region of interest" description="Disordered" evidence="1">
    <location>
        <begin position="142"/>
        <end position="161"/>
    </location>
</feature>
<evidence type="ECO:0008006" key="4">
    <source>
        <dbReference type="Google" id="ProtNLM"/>
    </source>
</evidence>
<gene>
    <name evidence="2" type="primary">TBLA0C01820</name>
    <name evidence="2" type="ORF">TBLA_0C01820</name>
</gene>
<dbReference type="KEGG" id="tbl:TBLA_0C01820"/>
<dbReference type="GeneID" id="14494975"/>
<dbReference type="OMA" id="FYENGEY"/>
<evidence type="ECO:0000313" key="3">
    <source>
        <dbReference type="Proteomes" id="UP000002866"/>
    </source>
</evidence>
<dbReference type="eggNOG" id="ENOG502RYS8">
    <property type="taxonomic scope" value="Eukaryota"/>
</dbReference>
<dbReference type="GO" id="GO:0003676">
    <property type="term" value="F:nucleic acid binding"/>
    <property type="evidence" value="ECO:0007669"/>
    <property type="project" value="InterPro"/>
</dbReference>